<reference evidence="1 2" key="1">
    <citation type="submission" date="2014-06" db="EMBL/GenBank/DDBJ databases">
        <authorList>
            <person name="Swart Estienne"/>
        </authorList>
    </citation>
    <scope>NUCLEOTIDE SEQUENCE [LARGE SCALE GENOMIC DNA]</scope>
    <source>
        <strain evidence="1 2">130c</strain>
    </source>
</reference>
<keyword evidence="2" id="KW-1185">Reference proteome</keyword>
<evidence type="ECO:0000313" key="1">
    <source>
        <dbReference type="EMBL" id="CDW77451.1"/>
    </source>
</evidence>
<name>A0A078A6F4_STYLE</name>
<proteinExistence type="predicted"/>
<protein>
    <submittedName>
        <fullName evidence="1">Uncharacterized protein</fullName>
    </submittedName>
</protein>
<dbReference type="AlphaFoldDB" id="A0A078A6F4"/>
<gene>
    <name evidence="1" type="primary">Contig16422.g17487</name>
    <name evidence="1" type="ORF">STYLEM_6412</name>
</gene>
<dbReference type="EMBL" id="CCKQ01006163">
    <property type="protein sequence ID" value="CDW77451.1"/>
    <property type="molecule type" value="Genomic_DNA"/>
</dbReference>
<accession>A0A078A6F4</accession>
<organism evidence="1 2">
    <name type="scientific">Stylonychia lemnae</name>
    <name type="common">Ciliate</name>
    <dbReference type="NCBI Taxonomy" id="5949"/>
    <lineage>
        <taxon>Eukaryota</taxon>
        <taxon>Sar</taxon>
        <taxon>Alveolata</taxon>
        <taxon>Ciliophora</taxon>
        <taxon>Intramacronucleata</taxon>
        <taxon>Spirotrichea</taxon>
        <taxon>Stichotrichia</taxon>
        <taxon>Sporadotrichida</taxon>
        <taxon>Oxytrichidae</taxon>
        <taxon>Stylonychinae</taxon>
        <taxon>Stylonychia</taxon>
    </lineage>
</organism>
<dbReference type="Proteomes" id="UP000039865">
    <property type="component" value="Unassembled WGS sequence"/>
</dbReference>
<sequence length="99" mass="11414">MIMQNADNNSTCSTRSLTRKISNIKIKKQNDYSSNFFEEFDSSSNPSPQPIKNPLIVAQQAFKKHFQKDYDPLGAINSFQINNRRKLVAQMCPIKVEKF</sequence>
<dbReference type="InParanoid" id="A0A078A6F4"/>
<evidence type="ECO:0000313" key="2">
    <source>
        <dbReference type="Proteomes" id="UP000039865"/>
    </source>
</evidence>